<feature type="non-terminal residue" evidence="3">
    <location>
        <position position="159"/>
    </location>
</feature>
<dbReference type="InterPro" id="IPR016184">
    <property type="entry name" value="Capsid/spike_ssDNA_virus"/>
</dbReference>
<feature type="domain" description="Coat protein VP1/VP2 Parvovirus" evidence="2">
    <location>
        <begin position="40"/>
        <end position="144"/>
    </location>
</feature>
<comment type="similarity">
    <text evidence="1">Belongs to the parvoviridae capsid protein family.</text>
</comment>
<evidence type="ECO:0000256" key="1">
    <source>
        <dbReference type="ARBA" id="ARBA00005398"/>
    </source>
</evidence>
<feature type="non-terminal residue" evidence="3">
    <location>
        <position position="1"/>
    </location>
</feature>
<reference evidence="3 4" key="1">
    <citation type="submission" date="2018-01" db="EMBL/GenBank/DDBJ databases">
        <title>Co-occurrence of chitin degradation, pigmentation and bioactivity in marine Pseudoalteromonas.</title>
        <authorList>
            <person name="Paulsen S."/>
            <person name="Gram L."/>
            <person name="Machado H."/>
        </authorList>
    </citation>
    <scope>NUCLEOTIDE SEQUENCE [LARGE SCALE GENOMIC DNA]</scope>
    <source>
        <strain evidence="3 4">S1946</strain>
    </source>
</reference>
<comment type="caution">
    <text evidence="3">The sequence shown here is derived from an EMBL/GenBank/DDBJ whole genome shotgun (WGS) entry which is preliminary data.</text>
</comment>
<protein>
    <recommendedName>
        <fullName evidence="2">Coat protein VP1/VP2 Parvovirus domain-containing protein</fullName>
    </recommendedName>
</protein>
<dbReference type="AlphaFoldDB" id="A0A4Q7DYN5"/>
<accession>A0A4Q7DYN5</accession>
<proteinExistence type="inferred from homology"/>
<dbReference type="SUPFAM" id="SSF88645">
    <property type="entry name" value="ssDNA viruses"/>
    <property type="match status" value="1"/>
</dbReference>
<dbReference type="Pfam" id="PF00740">
    <property type="entry name" value="VP1_2"/>
    <property type="match status" value="1"/>
</dbReference>
<dbReference type="InterPro" id="IPR001403">
    <property type="entry name" value="Parvovirus_coat"/>
</dbReference>
<dbReference type="Proteomes" id="UP000292345">
    <property type="component" value="Unassembled WGS sequence"/>
</dbReference>
<dbReference type="EMBL" id="PPUZ01000194">
    <property type="protein sequence ID" value="RZM68783.1"/>
    <property type="molecule type" value="Genomic_DNA"/>
</dbReference>
<evidence type="ECO:0000259" key="2">
    <source>
        <dbReference type="Pfam" id="PF00740"/>
    </source>
</evidence>
<dbReference type="Gene3D" id="2.170.30.10">
    <property type="entry name" value="Parvovirus coat protein VP1/VP2"/>
    <property type="match status" value="1"/>
</dbReference>
<evidence type="ECO:0000313" key="3">
    <source>
        <dbReference type="EMBL" id="RZM68783.1"/>
    </source>
</evidence>
<evidence type="ECO:0000313" key="4">
    <source>
        <dbReference type="Proteomes" id="UP000292345"/>
    </source>
</evidence>
<sequence>NYGSEQTIDFPQEVIEDGRMMKKYLNAYQPTVAQDDVGPVYPWGQIWDKKPDMDHKPSMNYNAPFVCKNNPPGQLFVKLTENLTDTFNFDEDPDRIKTYGYFTWKGKLTLKGKLNHTTCWNPVKRELIGEPGIWGKDNYHKQVPNNRGNFEIGLQYGRS</sequence>
<dbReference type="InterPro" id="IPR036952">
    <property type="entry name" value="VP1/VP2"/>
</dbReference>
<gene>
    <name evidence="3" type="ORF">C3B51_23630</name>
</gene>
<dbReference type="GO" id="GO:0005198">
    <property type="term" value="F:structural molecule activity"/>
    <property type="evidence" value="ECO:0007669"/>
    <property type="project" value="InterPro"/>
</dbReference>
<name>A0A4Q7DYN5_9GAMM</name>
<organism evidence="3 4">
    <name type="scientific">Pseudoalteromonas rubra</name>
    <dbReference type="NCBI Taxonomy" id="43658"/>
    <lineage>
        <taxon>Bacteria</taxon>
        <taxon>Pseudomonadati</taxon>
        <taxon>Pseudomonadota</taxon>
        <taxon>Gammaproteobacteria</taxon>
        <taxon>Alteromonadales</taxon>
        <taxon>Pseudoalteromonadaceae</taxon>
        <taxon>Pseudoalteromonas</taxon>
    </lineage>
</organism>